<gene>
    <name evidence="4" type="ORF">HMPREF9238_00448</name>
</gene>
<comment type="caution">
    <text evidence="4">The sequence shown here is derived from an EMBL/GenBank/DDBJ whole genome shotgun (WGS) entry which is preliminary data.</text>
</comment>
<evidence type="ECO:0000256" key="1">
    <source>
        <dbReference type="SAM" id="MobiDB-lite"/>
    </source>
</evidence>
<feature type="domain" description="PepSY" evidence="3">
    <location>
        <begin position="137"/>
        <end position="192"/>
    </location>
</feature>
<dbReference type="Pfam" id="PF03413">
    <property type="entry name" value="PepSY"/>
    <property type="match status" value="1"/>
</dbReference>
<evidence type="ECO:0000313" key="4">
    <source>
        <dbReference type="EMBL" id="EPD30698.1"/>
    </source>
</evidence>
<dbReference type="RefSeq" id="WP_016443810.1">
    <property type="nucleotide sequence ID" value="NZ_KE150266.1"/>
</dbReference>
<proteinExistence type="predicted"/>
<protein>
    <recommendedName>
        <fullName evidence="3">PepSY domain-containing protein</fullName>
    </recommendedName>
</protein>
<feature type="compositionally biased region" description="Low complexity" evidence="1">
    <location>
        <begin position="32"/>
        <end position="55"/>
    </location>
</feature>
<feature type="chain" id="PRO_5040903281" description="PepSY domain-containing protein" evidence="2">
    <location>
        <begin position="17"/>
        <end position="195"/>
    </location>
</feature>
<dbReference type="PROSITE" id="PS51257">
    <property type="entry name" value="PROKAR_LIPOPROTEIN"/>
    <property type="match status" value="1"/>
</dbReference>
<dbReference type="AlphaFoldDB" id="A0A9W5RDW8"/>
<evidence type="ECO:0000256" key="2">
    <source>
        <dbReference type="SAM" id="SignalP"/>
    </source>
</evidence>
<sequence length="195" mass="20875">MIKTKYIALVSASALAFGLTGCTASSNEEAHTTAPSQTATQAQETSETTGDSSSDIIPFADNQAAIDAIKAVEAESGGKAVSLDREDSKSLWKVTVIHGENEIEYYADAAGKVTKHETDNADGDDKKYGAQALPMIDAIEKALADVPDGYIDEVELDEDNGTVTWQIDFDDANAKDYKKVRLDYQSGSVVEVKDN</sequence>
<feature type="signal peptide" evidence="2">
    <location>
        <begin position="1"/>
        <end position="16"/>
    </location>
</feature>
<dbReference type="OrthoDB" id="4555336at2"/>
<dbReference type="Gene3D" id="3.10.450.40">
    <property type="match status" value="2"/>
</dbReference>
<feature type="region of interest" description="Disordered" evidence="1">
    <location>
        <begin position="28"/>
        <end position="55"/>
    </location>
</feature>
<dbReference type="InterPro" id="IPR025711">
    <property type="entry name" value="PepSY"/>
</dbReference>
<evidence type="ECO:0000259" key="3">
    <source>
        <dbReference type="Pfam" id="PF03413"/>
    </source>
</evidence>
<accession>A0A9W5RDW8</accession>
<reference evidence="4 5" key="1">
    <citation type="submission" date="2013-05" db="EMBL/GenBank/DDBJ databases">
        <title>The Genome Sequence of Actinomyces europaeus ACS-120-V-COL10B.</title>
        <authorList>
            <consortium name="The Broad Institute Genomics Platform"/>
            <person name="Earl A."/>
            <person name="Ward D."/>
            <person name="Feldgarden M."/>
            <person name="Gevers D."/>
            <person name="Saerens B."/>
            <person name="Vaneechoutte M."/>
            <person name="Walker B."/>
            <person name="Young S."/>
            <person name="Zeng Q."/>
            <person name="Gargeya S."/>
            <person name="Fitzgerald M."/>
            <person name="Haas B."/>
            <person name="Abouelleil A."/>
            <person name="Allen A.W."/>
            <person name="Alvarado L."/>
            <person name="Arachchi H.M."/>
            <person name="Berlin A.M."/>
            <person name="Chapman S.B."/>
            <person name="Gainer-Dewar J."/>
            <person name="Goldberg J."/>
            <person name="Griggs A."/>
            <person name="Gujja S."/>
            <person name="Hansen M."/>
            <person name="Howarth C."/>
            <person name="Imamovic A."/>
            <person name="Ireland A."/>
            <person name="Larimer J."/>
            <person name="McCowan C."/>
            <person name="Murphy C."/>
            <person name="Pearson M."/>
            <person name="Poon T.W."/>
            <person name="Priest M."/>
            <person name="Roberts A."/>
            <person name="Saif S."/>
            <person name="Shea T."/>
            <person name="Sisk P."/>
            <person name="Sykes S."/>
            <person name="Wortman J."/>
            <person name="Nusbaum C."/>
            <person name="Birren B."/>
        </authorList>
    </citation>
    <scope>NUCLEOTIDE SEQUENCE [LARGE SCALE GENOMIC DNA]</scope>
    <source>
        <strain evidence="4 5">ACS-120-V-Col10b</strain>
    </source>
</reference>
<organism evidence="4 5">
    <name type="scientific">Gleimia europaea ACS-120-V-Col10b</name>
    <dbReference type="NCBI Taxonomy" id="883069"/>
    <lineage>
        <taxon>Bacteria</taxon>
        <taxon>Bacillati</taxon>
        <taxon>Actinomycetota</taxon>
        <taxon>Actinomycetes</taxon>
        <taxon>Actinomycetales</taxon>
        <taxon>Actinomycetaceae</taxon>
        <taxon>Gleimia</taxon>
    </lineage>
</organism>
<name>A0A9W5RDW8_9ACTO</name>
<keyword evidence="2" id="KW-0732">Signal</keyword>
<evidence type="ECO:0000313" key="5">
    <source>
        <dbReference type="Proteomes" id="UP000014387"/>
    </source>
</evidence>
<dbReference type="Proteomes" id="UP000014387">
    <property type="component" value="Unassembled WGS sequence"/>
</dbReference>
<keyword evidence="5" id="KW-1185">Reference proteome</keyword>
<dbReference type="EMBL" id="AGWN01000001">
    <property type="protein sequence ID" value="EPD30698.1"/>
    <property type="molecule type" value="Genomic_DNA"/>
</dbReference>